<evidence type="ECO:0000313" key="2">
    <source>
        <dbReference type="Proteomes" id="UP000593567"/>
    </source>
</evidence>
<dbReference type="SUPFAM" id="SSF48403">
    <property type="entry name" value="Ankyrin repeat"/>
    <property type="match status" value="1"/>
</dbReference>
<dbReference type="EMBL" id="VXIV02001913">
    <property type="protein sequence ID" value="KAF6028768.1"/>
    <property type="molecule type" value="Genomic_DNA"/>
</dbReference>
<accession>A0A7J7JTQ6</accession>
<dbReference type="Proteomes" id="UP000593567">
    <property type="component" value="Unassembled WGS sequence"/>
</dbReference>
<proteinExistence type="predicted"/>
<dbReference type="Gene3D" id="1.25.40.20">
    <property type="entry name" value="Ankyrin repeat-containing domain"/>
    <property type="match status" value="1"/>
</dbReference>
<protein>
    <submittedName>
        <fullName evidence="1">Uncharacterized protein</fullName>
    </submittedName>
</protein>
<dbReference type="InterPro" id="IPR036770">
    <property type="entry name" value="Ankyrin_rpt-contain_sf"/>
</dbReference>
<reference evidence="1" key="1">
    <citation type="submission" date="2020-06" db="EMBL/GenBank/DDBJ databases">
        <title>Draft genome of Bugula neritina, a colonial animal packing powerful symbionts and potential medicines.</title>
        <authorList>
            <person name="Rayko M."/>
        </authorList>
    </citation>
    <scope>NUCLEOTIDE SEQUENCE [LARGE SCALE GENOMIC DNA]</scope>
    <source>
        <strain evidence="1">Kwan_BN1</strain>
    </source>
</reference>
<comment type="caution">
    <text evidence="1">The sequence shown here is derived from an EMBL/GenBank/DDBJ whole genome shotgun (WGS) entry which is preliminary data.</text>
</comment>
<keyword evidence="2" id="KW-1185">Reference proteome</keyword>
<dbReference type="AlphaFoldDB" id="A0A7J7JTQ6"/>
<organism evidence="1 2">
    <name type="scientific">Bugula neritina</name>
    <name type="common">Brown bryozoan</name>
    <name type="synonym">Sertularia neritina</name>
    <dbReference type="NCBI Taxonomy" id="10212"/>
    <lineage>
        <taxon>Eukaryota</taxon>
        <taxon>Metazoa</taxon>
        <taxon>Spiralia</taxon>
        <taxon>Lophotrochozoa</taxon>
        <taxon>Bryozoa</taxon>
        <taxon>Gymnolaemata</taxon>
        <taxon>Cheilostomatida</taxon>
        <taxon>Flustrina</taxon>
        <taxon>Buguloidea</taxon>
        <taxon>Bugulidae</taxon>
        <taxon>Bugula</taxon>
    </lineage>
</organism>
<evidence type="ECO:0000313" key="1">
    <source>
        <dbReference type="EMBL" id="KAF6028768.1"/>
    </source>
</evidence>
<dbReference type="OrthoDB" id="194358at2759"/>
<name>A0A7J7JTQ6_BUGNE</name>
<gene>
    <name evidence="1" type="ORF">EB796_012921</name>
</gene>
<sequence>MVSSMLGCLQNEEIVELLSDPNDKGNTPLMSLAEIGQHKSLAELLEQAVNLAQWDEWKAYFKQRNYENQNILHLAARSFSLDNIYDVLSKCLSNLNFEELMYPDVHGNTPIQYVAAKYNTKIFADFMLRLPLPMRQKIADFSNSKLANCRNIINQKAFSELNYIKKILADENHKSLVSKYEHTSFLMRGWEQITHPEKFYKYDETIFKVLKYCLNEYSLLDSAYTISYSLSLAAVCQQKSEQRNRVPINDLLFIVIDEPHMKDPKRETVQRELNEANKHNYKGKPKIVVIQCPVKEADLNLIAPDPDYLILTVKYHTDSYER</sequence>